<feature type="non-terminal residue" evidence="3">
    <location>
        <position position="115"/>
    </location>
</feature>
<dbReference type="FunFam" id="3.90.1530.30:FF:000001">
    <property type="entry name" value="Chromosome partitioning protein ParB"/>
    <property type="match status" value="1"/>
</dbReference>
<dbReference type="EMBL" id="UINC01039770">
    <property type="protein sequence ID" value="SVB38735.1"/>
    <property type="molecule type" value="Genomic_DNA"/>
</dbReference>
<dbReference type="SMART" id="SM00470">
    <property type="entry name" value="ParB"/>
    <property type="match status" value="1"/>
</dbReference>
<dbReference type="PANTHER" id="PTHR33375">
    <property type="entry name" value="CHROMOSOME-PARTITIONING PROTEIN PARB-RELATED"/>
    <property type="match status" value="1"/>
</dbReference>
<dbReference type="Pfam" id="PF02195">
    <property type="entry name" value="ParB_N"/>
    <property type="match status" value="1"/>
</dbReference>
<dbReference type="InterPro" id="IPR004437">
    <property type="entry name" value="ParB/RepB/Spo0J"/>
</dbReference>
<name>A0A382DKH7_9ZZZZ</name>
<reference evidence="3" key="1">
    <citation type="submission" date="2018-05" db="EMBL/GenBank/DDBJ databases">
        <authorList>
            <person name="Lanie J.A."/>
            <person name="Ng W.-L."/>
            <person name="Kazmierczak K.M."/>
            <person name="Andrzejewski T.M."/>
            <person name="Davidsen T.M."/>
            <person name="Wayne K.J."/>
            <person name="Tettelin H."/>
            <person name="Glass J.I."/>
            <person name="Rusch D."/>
            <person name="Podicherti R."/>
            <person name="Tsui H.-C.T."/>
            <person name="Winkler M.E."/>
        </authorList>
    </citation>
    <scope>NUCLEOTIDE SEQUENCE</scope>
</reference>
<dbReference type="GO" id="GO:0003677">
    <property type="term" value="F:DNA binding"/>
    <property type="evidence" value="ECO:0007669"/>
    <property type="project" value="UniProtKB-KW"/>
</dbReference>
<dbReference type="Gene3D" id="3.90.1530.10">
    <property type="entry name" value="Conserved hypothetical protein from pyrococcus furiosus pfu- 392566-001, ParB domain"/>
    <property type="match status" value="1"/>
</dbReference>
<dbReference type="SUPFAM" id="SSF110849">
    <property type="entry name" value="ParB/Sulfiredoxin"/>
    <property type="match status" value="1"/>
</dbReference>
<organism evidence="3">
    <name type="scientific">marine metagenome</name>
    <dbReference type="NCBI Taxonomy" id="408172"/>
    <lineage>
        <taxon>unclassified sequences</taxon>
        <taxon>metagenomes</taxon>
        <taxon>ecological metagenomes</taxon>
    </lineage>
</organism>
<feature type="domain" description="ParB-like N-terminal" evidence="2">
    <location>
        <begin position="12"/>
        <end position="104"/>
    </location>
</feature>
<accession>A0A382DKH7</accession>
<dbReference type="CDD" id="cd16393">
    <property type="entry name" value="SPO0J_N"/>
    <property type="match status" value="1"/>
</dbReference>
<dbReference type="NCBIfam" id="TIGR00180">
    <property type="entry name" value="parB_part"/>
    <property type="match status" value="1"/>
</dbReference>
<dbReference type="GO" id="GO:0007059">
    <property type="term" value="P:chromosome segregation"/>
    <property type="evidence" value="ECO:0007669"/>
    <property type="project" value="TreeGrafter"/>
</dbReference>
<dbReference type="InterPro" id="IPR036086">
    <property type="entry name" value="ParB/Sulfiredoxin_sf"/>
</dbReference>
<dbReference type="AlphaFoldDB" id="A0A382DKH7"/>
<dbReference type="InterPro" id="IPR003115">
    <property type="entry name" value="ParB_N"/>
</dbReference>
<protein>
    <recommendedName>
        <fullName evidence="2">ParB-like N-terminal domain-containing protein</fullName>
    </recommendedName>
</protein>
<gene>
    <name evidence="3" type="ORF">METZ01_LOCUS191589</name>
</gene>
<evidence type="ECO:0000313" key="3">
    <source>
        <dbReference type="EMBL" id="SVB38735.1"/>
    </source>
</evidence>
<dbReference type="InterPro" id="IPR050336">
    <property type="entry name" value="Chromosome_partition/occlusion"/>
</dbReference>
<dbReference type="GO" id="GO:0005694">
    <property type="term" value="C:chromosome"/>
    <property type="evidence" value="ECO:0007669"/>
    <property type="project" value="TreeGrafter"/>
</dbReference>
<sequence length="115" mass="13176">MIGDTKVDTNINKLSISELVRNKYQPRKSFNQENLDELTNSIKERGIIQPIIVRKSVDQKFKYEIIAGERRWLAAQNAGLHEVPVVITEADDLKSLEFAIVENVQRIDLNVIEEA</sequence>
<dbReference type="PANTHER" id="PTHR33375:SF1">
    <property type="entry name" value="CHROMOSOME-PARTITIONING PROTEIN PARB-RELATED"/>
    <property type="match status" value="1"/>
</dbReference>
<evidence type="ECO:0000259" key="2">
    <source>
        <dbReference type="SMART" id="SM00470"/>
    </source>
</evidence>
<keyword evidence="1" id="KW-0238">DNA-binding</keyword>
<proteinExistence type="predicted"/>
<dbReference type="GO" id="GO:0045881">
    <property type="term" value="P:positive regulation of sporulation resulting in formation of a cellular spore"/>
    <property type="evidence" value="ECO:0007669"/>
    <property type="project" value="TreeGrafter"/>
</dbReference>
<evidence type="ECO:0000256" key="1">
    <source>
        <dbReference type="ARBA" id="ARBA00023125"/>
    </source>
</evidence>